<sequence>MKKFGFTEDQLQQLTFSSNTSDTPFEHWSFRIPNGVAAEAYRLLKAYCTLKWLILDNPPDSDHKRNANDYLAMTLAEADVVIGQRTRELQSRRAKKLRGNVGDNNMSISMIVETLCSKPEHQTETAKQLWNHFISELDVHSLSPKEHANETTKKFWCNYDFKGREKSISFGQFANLTSKARRRLKSGLPG</sequence>
<gene>
    <name evidence="1" type="ORF">CJD38_17550</name>
</gene>
<dbReference type="EMBL" id="QANS01000008">
    <property type="protein sequence ID" value="PTU29153.1"/>
    <property type="molecule type" value="Genomic_DNA"/>
</dbReference>
<protein>
    <submittedName>
        <fullName evidence="1">Uncharacterized protein</fullName>
    </submittedName>
</protein>
<proteinExistence type="predicted"/>
<dbReference type="AlphaFoldDB" id="A0A2T5MBN0"/>
<evidence type="ECO:0000313" key="2">
    <source>
        <dbReference type="Proteomes" id="UP000244248"/>
    </source>
</evidence>
<organism evidence="1 2">
    <name type="scientific">Stenotrophobium rhamnosiphilum</name>
    <dbReference type="NCBI Taxonomy" id="2029166"/>
    <lineage>
        <taxon>Bacteria</taxon>
        <taxon>Pseudomonadati</taxon>
        <taxon>Pseudomonadota</taxon>
        <taxon>Gammaproteobacteria</taxon>
        <taxon>Nevskiales</taxon>
        <taxon>Nevskiaceae</taxon>
        <taxon>Stenotrophobium</taxon>
    </lineage>
</organism>
<evidence type="ECO:0000313" key="1">
    <source>
        <dbReference type="EMBL" id="PTU29153.1"/>
    </source>
</evidence>
<name>A0A2T5MBN0_9GAMM</name>
<comment type="caution">
    <text evidence="1">The sequence shown here is derived from an EMBL/GenBank/DDBJ whole genome shotgun (WGS) entry which is preliminary data.</text>
</comment>
<dbReference type="Proteomes" id="UP000244248">
    <property type="component" value="Unassembled WGS sequence"/>
</dbReference>
<reference evidence="1 2" key="1">
    <citation type="submission" date="2018-04" db="EMBL/GenBank/DDBJ databases">
        <title>Novel species isolated from glacier.</title>
        <authorList>
            <person name="Liu Q."/>
            <person name="Xin Y.-H."/>
        </authorList>
    </citation>
    <scope>NUCLEOTIDE SEQUENCE [LARGE SCALE GENOMIC DNA]</scope>
    <source>
        <strain evidence="1 2">GT1R17</strain>
    </source>
</reference>
<keyword evidence="2" id="KW-1185">Reference proteome</keyword>
<accession>A0A2T5MBN0</accession>